<feature type="region of interest" description="Disordered" evidence="1">
    <location>
        <begin position="1"/>
        <end position="77"/>
    </location>
</feature>
<dbReference type="Pfam" id="PF04801">
    <property type="entry name" value="RPC5"/>
    <property type="match status" value="2"/>
</dbReference>
<evidence type="ECO:0008006" key="4">
    <source>
        <dbReference type="Google" id="ProtNLM"/>
    </source>
</evidence>
<feature type="region of interest" description="Disordered" evidence="1">
    <location>
        <begin position="234"/>
        <end position="271"/>
    </location>
</feature>
<dbReference type="Proteomes" id="UP000030748">
    <property type="component" value="Unassembled WGS sequence"/>
</dbReference>
<dbReference type="GO" id="GO:0006351">
    <property type="term" value="P:DNA-templated transcription"/>
    <property type="evidence" value="ECO:0007669"/>
    <property type="project" value="InterPro"/>
</dbReference>
<reference evidence="2 3" key="1">
    <citation type="journal article" date="2013" name="Proc. Natl. Acad. Sci. U.S.A.">
        <title>Fine-scale variation in meiotic recombination in Mimulus inferred from population shotgun sequencing.</title>
        <authorList>
            <person name="Hellsten U."/>
            <person name="Wright K.M."/>
            <person name="Jenkins J."/>
            <person name="Shu S."/>
            <person name="Yuan Y."/>
            <person name="Wessler S.R."/>
            <person name="Schmutz J."/>
            <person name="Willis J.H."/>
            <person name="Rokhsar D.S."/>
        </authorList>
    </citation>
    <scope>NUCLEOTIDE SEQUENCE [LARGE SCALE GENOMIC DNA]</scope>
    <source>
        <strain evidence="3">cv. DUN x IM62</strain>
    </source>
</reference>
<dbReference type="PANTHER" id="PTHR12069:SF0">
    <property type="entry name" value="DNA-DIRECTED RNA POLYMERASE III SUBUNIT RPC5"/>
    <property type="match status" value="1"/>
</dbReference>
<dbReference type="STRING" id="4155.A0A022S0C8"/>
<dbReference type="InterPro" id="IPR006886">
    <property type="entry name" value="RNA_pol_III_Rpc5"/>
</dbReference>
<name>A0A022S0C8_ERYGU</name>
<proteinExistence type="predicted"/>
<feature type="compositionally biased region" description="Basic and acidic residues" evidence="1">
    <location>
        <begin position="249"/>
        <end position="258"/>
    </location>
</feature>
<feature type="region of interest" description="Disordered" evidence="1">
    <location>
        <begin position="473"/>
        <end position="500"/>
    </location>
</feature>
<feature type="compositionally biased region" description="Basic and acidic residues" evidence="1">
    <location>
        <begin position="56"/>
        <end position="73"/>
    </location>
</feature>
<evidence type="ECO:0000256" key="1">
    <source>
        <dbReference type="SAM" id="MobiDB-lite"/>
    </source>
</evidence>
<dbReference type="AlphaFoldDB" id="A0A022S0C8"/>
<feature type="compositionally biased region" description="Polar residues" evidence="1">
    <location>
        <begin position="483"/>
        <end position="500"/>
    </location>
</feature>
<gene>
    <name evidence="2" type="ORF">MIMGU_mgv1a004477mg</name>
</gene>
<dbReference type="PANTHER" id="PTHR12069">
    <property type="entry name" value="DNA-DIRECTED RNA POLYMERASES III 80 KDA POLYPEPTIDE RNA POLYMERASE III SUBUNIT 5"/>
    <property type="match status" value="1"/>
</dbReference>
<dbReference type="eggNOG" id="KOG2354">
    <property type="taxonomic scope" value="Eukaryota"/>
</dbReference>
<evidence type="ECO:0000313" key="3">
    <source>
        <dbReference type="Proteomes" id="UP000030748"/>
    </source>
</evidence>
<dbReference type="EMBL" id="KI630214">
    <property type="protein sequence ID" value="EYU44675.1"/>
    <property type="molecule type" value="Genomic_DNA"/>
</dbReference>
<protein>
    <recommendedName>
        <fullName evidence="4">DNA-directed RNA polymerase III subunit RPC5</fullName>
    </recommendedName>
</protein>
<sequence length="525" mass="58777">MADMDLDDLLDAKPRAPTRVVRFAPKGGKLNPKPKIEPSQPLPPSASDPMDTLPLPKKEEPKPEIEPDIKPEHANGAMEMDVEVKPDVKVKEDLMETEVAESVLDPVVKESTVDEVVREIDVYLNHSVDPNTCLHVWQYPLRPLWRPYELDEKCDEVRVKPSGEGVEIDLAVDTYSKNYDTTADPKLQMQKQTLRSTWMPPHASGQAVAVLVGNKLYLNPIHAVVQLRPSMKHLDAEDSKKKKTNARSNTKDSVKLEDPQPSGAQTKPDWVPLKYHSARSDMAATYVKKMMAREVEGSQISFSMSSNDYINSLCPGTSSGSFSSNANTVHRFDALKHLAPDESIEEVLEVLQDLARLVQGLWFPKSRLVYGIDHGLDVLARDYVLALFSKNVIITNSQLPLRPQLANAMKDVLNVLAVERPAFDDWKLKASPDSNFMKFNQSIVKKHEEEWQGVEKKINDDFNVAKNKAAMRSNAAKKPAIPKSSSNVETRTPNVSTSRTAMSDDVREAIKKALQKLFKSVKVCR</sequence>
<evidence type="ECO:0000313" key="2">
    <source>
        <dbReference type="EMBL" id="EYU44675.1"/>
    </source>
</evidence>
<accession>A0A022S0C8</accession>
<dbReference type="GO" id="GO:0005666">
    <property type="term" value="C:RNA polymerase III complex"/>
    <property type="evidence" value="ECO:0000318"/>
    <property type="project" value="GO_Central"/>
</dbReference>
<keyword evidence="3" id="KW-1185">Reference proteome</keyword>
<organism evidence="2 3">
    <name type="scientific">Erythranthe guttata</name>
    <name type="common">Yellow monkey flower</name>
    <name type="synonym">Mimulus guttatus</name>
    <dbReference type="NCBI Taxonomy" id="4155"/>
    <lineage>
        <taxon>Eukaryota</taxon>
        <taxon>Viridiplantae</taxon>
        <taxon>Streptophyta</taxon>
        <taxon>Embryophyta</taxon>
        <taxon>Tracheophyta</taxon>
        <taxon>Spermatophyta</taxon>
        <taxon>Magnoliopsida</taxon>
        <taxon>eudicotyledons</taxon>
        <taxon>Gunneridae</taxon>
        <taxon>Pentapetalae</taxon>
        <taxon>asterids</taxon>
        <taxon>lamiids</taxon>
        <taxon>Lamiales</taxon>
        <taxon>Phrymaceae</taxon>
        <taxon>Erythranthe</taxon>
    </lineage>
</organism>